<dbReference type="PANTHER" id="PTHR10638:SF86">
    <property type="entry name" value="COPPER AMINE OXIDASE 1-RELATED"/>
    <property type="match status" value="1"/>
</dbReference>
<comment type="cofactor">
    <cofactor evidence="1">
        <name>Cu cation</name>
        <dbReference type="ChEBI" id="CHEBI:23378"/>
    </cofactor>
</comment>
<dbReference type="GO" id="GO:0048038">
    <property type="term" value="F:quinone binding"/>
    <property type="evidence" value="ECO:0007669"/>
    <property type="project" value="InterPro"/>
</dbReference>
<feature type="domain" description="Copper amine oxidase N3-terminal" evidence="12">
    <location>
        <begin position="113"/>
        <end position="205"/>
    </location>
</feature>
<keyword evidence="8" id="KW-0560">Oxidoreductase</keyword>
<dbReference type="GO" id="GO:0008131">
    <property type="term" value="F:primary methylamine oxidase activity"/>
    <property type="evidence" value="ECO:0007669"/>
    <property type="project" value="InterPro"/>
</dbReference>
<gene>
    <name evidence="13" type="ORF">METZ01_LOCUS264018</name>
</gene>
<comment type="cofactor">
    <cofactor evidence="3">
        <name>Zn(2+)</name>
        <dbReference type="ChEBI" id="CHEBI:29105"/>
    </cofactor>
</comment>
<dbReference type="InterPro" id="IPR000269">
    <property type="entry name" value="Cu_amine_oxidase"/>
</dbReference>
<reference evidence="13" key="1">
    <citation type="submission" date="2018-05" db="EMBL/GenBank/DDBJ databases">
        <authorList>
            <person name="Lanie J.A."/>
            <person name="Ng W.-L."/>
            <person name="Kazmierczak K.M."/>
            <person name="Andrzejewski T.M."/>
            <person name="Davidsen T.M."/>
            <person name="Wayne K.J."/>
            <person name="Tettelin H."/>
            <person name="Glass J.I."/>
            <person name="Rusch D."/>
            <person name="Podicherti R."/>
            <person name="Tsui H.-C.T."/>
            <person name="Winkler M.E."/>
        </authorList>
    </citation>
    <scope>NUCLEOTIDE SEQUENCE</scope>
</reference>
<evidence type="ECO:0000256" key="2">
    <source>
        <dbReference type="ARBA" id="ARBA00001936"/>
    </source>
</evidence>
<evidence type="ECO:0000256" key="4">
    <source>
        <dbReference type="ARBA" id="ARBA00007983"/>
    </source>
</evidence>
<dbReference type="Gene3D" id="3.10.450.40">
    <property type="match status" value="2"/>
</dbReference>
<comment type="subunit">
    <text evidence="5">Homodimer.</text>
</comment>
<dbReference type="Gene3D" id="2.70.98.20">
    <property type="entry name" value="Copper amine oxidase, catalytic domain"/>
    <property type="match status" value="1"/>
</dbReference>
<dbReference type="Pfam" id="PF01179">
    <property type="entry name" value="Cu_amine_oxid"/>
    <property type="match status" value="1"/>
</dbReference>
<evidence type="ECO:0008006" key="14">
    <source>
        <dbReference type="Google" id="ProtNLM"/>
    </source>
</evidence>
<accession>A0A382JFT1</accession>
<dbReference type="InterPro" id="IPR016182">
    <property type="entry name" value="Cu_amine_oxidase_N-reg"/>
</dbReference>
<dbReference type="SUPFAM" id="SSF49998">
    <property type="entry name" value="Amine oxidase catalytic domain"/>
    <property type="match status" value="1"/>
</dbReference>
<keyword evidence="6" id="KW-0479">Metal-binding</keyword>
<protein>
    <recommendedName>
        <fullName evidence="14">Amine oxidase</fullName>
    </recommendedName>
</protein>
<feature type="non-terminal residue" evidence="13">
    <location>
        <position position="369"/>
    </location>
</feature>
<dbReference type="PANTHER" id="PTHR10638">
    <property type="entry name" value="COPPER AMINE OXIDASE"/>
    <property type="match status" value="1"/>
</dbReference>
<name>A0A382JFT1_9ZZZZ</name>
<evidence type="ECO:0000259" key="11">
    <source>
        <dbReference type="Pfam" id="PF01179"/>
    </source>
</evidence>
<dbReference type="EMBL" id="UINC01074202">
    <property type="protein sequence ID" value="SVC11164.1"/>
    <property type="molecule type" value="Genomic_DNA"/>
</dbReference>
<evidence type="ECO:0000256" key="7">
    <source>
        <dbReference type="ARBA" id="ARBA00022772"/>
    </source>
</evidence>
<evidence type="ECO:0000256" key="1">
    <source>
        <dbReference type="ARBA" id="ARBA00001935"/>
    </source>
</evidence>
<evidence type="ECO:0000256" key="10">
    <source>
        <dbReference type="ARBA" id="ARBA00023211"/>
    </source>
</evidence>
<dbReference type="SUPFAM" id="SSF54416">
    <property type="entry name" value="Amine oxidase N-terminal region"/>
    <property type="match status" value="2"/>
</dbReference>
<dbReference type="InterPro" id="IPR036460">
    <property type="entry name" value="Cu_amine_oxidase_C_sf"/>
</dbReference>
<evidence type="ECO:0000256" key="3">
    <source>
        <dbReference type="ARBA" id="ARBA00001947"/>
    </source>
</evidence>
<evidence type="ECO:0000256" key="9">
    <source>
        <dbReference type="ARBA" id="ARBA00023008"/>
    </source>
</evidence>
<comment type="similarity">
    <text evidence="4">Belongs to the copper/topaquinone oxidase family.</text>
</comment>
<evidence type="ECO:0000313" key="13">
    <source>
        <dbReference type="EMBL" id="SVC11164.1"/>
    </source>
</evidence>
<sequence>MAEQATERLIPSGHPLDPPAAHEIAAAGSLLKKRLGDEVIFASLALIEPPKRQVVEFESNAQKTPSQLVRMVCVQGYDTVKQQSFVATVDVIANVVTEIRYVFEGQAPLNFPDVVRVITICKTDEGWQSAMRARGVEDVTDVQIDPWPTGGYIHPNVPEGHRAMRAISFVREDKFDNGYARPVQGLIAHVDLTDEKIVFLEDHGVVDLPPEHGRYQPEHQPSLREAPKPISITQPEGTSFKVDGYAVEWQKWQFRISMHPIHGLVLHRVGYQDGDQLRPILYRASLSDMVVPYGDPNPMHHWKHVFDASEASMGTLPNSLTLGCDCLGEIHYFDVDIMTHQGEARHIENAICMHEEDYGILWKHYDGHT</sequence>
<evidence type="ECO:0000259" key="12">
    <source>
        <dbReference type="Pfam" id="PF02728"/>
    </source>
</evidence>
<evidence type="ECO:0000256" key="8">
    <source>
        <dbReference type="ARBA" id="ARBA00023002"/>
    </source>
</evidence>
<keyword evidence="7" id="KW-0801">TPQ</keyword>
<keyword evidence="9" id="KW-0186">Copper</keyword>
<keyword evidence="10" id="KW-0464">Manganese</keyword>
<organism evidence="13">
    <name type="scientific">marine metagenome</name>
    <dbReference type="NCBI Taxonomy" id="408172"/>
    <lineage>
        <taxon>unclassified sequences</taxon>
        <taxon>metagenomes</taxon>
        <taxon>ecological metagenomes</taxon>
    </lineage>
</organism>
<proteinExistence type="inferred from homology"/>
<dbReference type="Pfam" id="PF02728">
    <property type="entry name" value="Cu_amine_oxidN3"/>
    <property type="match status" value="1"/>
</dbReference>
<feature type="domain" description="Copper amine oxidase catalytic" evidence="11">
    <location>
        <begin position="231"/>
        <end position="367"/>
    </location>
</feature>
<comment type="cofactor">
    <cofactor evidence="2">
        <name>Mn(2+)</name>
        <dbReference type="ChEBI" id="CHEBI:29035"/>
    </cofactor>
</comment>
<dbReference type="InterPro" id="IPR015798">
    <property type="entry name" value="Cu_amine_oxidase_C"/>
</dbReference>
<evidence type="ECO:0000256" key="5">
    <source>
        <dbReference type="ARBA" id="ARBA00011738"/>
    </source>
</evidence>
<evidence type="ECO:0000256" key="6">
    <source>
        <dbReference type="ARBA" id="ARBA00022723"/>
    </source>
</evidence>
<dbReference type="GO" id="GO:0005507">
    <property type="term" value="F:copper ion binding"/>
    <property type="evidence" value="ECO:0007669"/>
    <property type="project" value="InterPro"/>
</dbReference>
<dbReference type="InterPro" id="IPR015802">
    <property type="entry name" value="Cu_amine_oxidase_N3"/>
</dbReference>
<dbReference type="AlphaFoldDB" id="A0A382JFT1"/>
<dbReference type="GO" id="GO:0009308">
    <property type="term" value="P:amine metabolic process"/>
    <property type="evidence" value="ECO:0007669"/>
    <property type="project" value="InterPro"/>
</dbReference>